<keyword evidence="2" id="KW-1185">Reference proteome</keyword>
<dbReference type="InterPro" id="IPR036196">
    <property type="entry name" value="Ptyr_pPase_sf"/>
</dbReference>
<evidence type="ECO:0000313" key="1">
    <source>
        <dbReference type="EMBL" id="EIM30862.1"/>
    </source>
</evidence>
<accession>I4Z3S0</accession>
<dbReference type="SUPFAM" id="SSF52788">
    <property type="entry name" value="Phosphotyrosine protein phosphatases I"/>
    <property type="match status" value="1"/>
</dbReference>
<dbReference type="Proteomes" id="UP000003947">
    <property type="component" value="Unassembled WGS sequence"/>
</dbReference>
<sequence>MDFVLTVCDSPAGEASPVWPGHVSIAHWGISDPAAVEGSDADKEQAFVRAFQFLKNRISTFLHLPLASLDQFTIGTRLQAIGHLEGTSTVRAGGADMHQN</sequence>
<evidence type="ECO:0000313" key="2">
    <source>
        <dbReference type="Proteomes" id="UP000003947"/>
    </source>
</evidence>
<name>I4Z3S0_9HYPH</name>
<dbReference type="EMBL" id="JH660635">
    <property type="protein sequence ID" value="EIM30862.1"/>
    <property type="molecule type" value="Genomic_DNA"/>
</dbReference>
<dbReference type="AlphaFoldDB" id="I4Z3S0"/>
<reference evidence="1 2" key="1">
    <citation type="submission" date="2012-02" db="EMBL/GenBank/DDBJ databases">
        <title>Improved High-Quality Draft sequence of Microvirga sp. WSM3557.</title>
        <authorList>
            <consortium name="US DOE Joint Genome Institute"/>
            <person name="Lucas S."/>
            <person name="Han J."/>
            <person name="Lapidus A."/>
            <person name="Cheng J.-F."/>
            <person name="Goodwin L."/>
            <person name="Pitluck S."/>
            <person name="Peters L."/>
            <person name="Zhang X."/>
            <person name="Detter J.C."/>
            <person name="Han C."/>
            <person name="Tapia R."/>
            <person name="Land M."/>
            <person name="Hauser L."/>
            <person name="Kyrpides N."/>
            <person name="Ivanova N."/>
            <person name="Pagani I."/>
            <person name="Brau L."/>
            <person name="Yates R."/>
            <person name="O'Hara G."/>
            <person name="Rui T."/>
            <person name="Howieson J."/>
            <person name="Reeve W."/>
            <person name="Woyke T."/>
        </authorList>
    </citation>
    <scope>NUCLEOTIDE SEQUENCE [LARGE SCALE GENOMIC DNA]</scope>
    <source>
        <strain evidence="1 2">WSM3557</strain>
    </source>
</reference>
<dbReference type="eggNOG" id="COG0394">
    <property type="taxonomic scope" value="Bacteria"/>
</dbReference>
<proteinExistence type="predicted"/>
<gene>
    <name evidence="1" type="ORF">MicloDRAFT_00003890</name>
</gene>
<dbReference type="PATRIC" id="fig|864069.3.peg.417"/>
<protein>
    <submittedName>
        <fullName evidence="1">Protein-tyrosine-phosphatase</fullName>
    </submittedName>
</protein>
<dbReference type="HOGENOM" id="CLU_2302652_0_0_5"/>
<organism evidence="1 2">
    <name type="scientific">Microvirga lotononidis</name>
    <dbReference type="NCBI Taxonomy" id="864069"/>
    <lineage>
        <taxon>Bacteria</taxon>
        <taxon>Pseudomonadati</taxon>
        <taxon>Pseudomonadota</taxon>
        <taxon>Alphaproteobacteria</taxon>
        <taxon>Hyphomicrobiales</taxon>
        <taxon>Methylobacteriaceae</taxon>
        <taxon>Microvirga</taxon>
    </lineage>
</organism>
<dbReference type="Gene3D" id="3.40.50.2300">
    <property type="match status" value="1"/>
</dbReference>
<dbReference type="STRING" id="864069.MicloDRAFT_00003890"/>